<evidence type="ECO:0000313" key="8">
    <source>
        <dbReference type="Proteomes" id="UP001652625"/>
    </source>
</evidence>
<dbReference type="GeneID" id="100208304"/>
<dbReference type="Gene3D" id="1.10.10.10">
    <property type="entry name" value="Winged helix-like DNA-binding domain superfamily/Winged helix DNA-binding domain"/>
    <property type="match status" value="1"/>
</dbReference>
<comment type="subcellular location">
    <subcellularLocation>
        <location evidence="5">Nucleus</location>
    </subcellularLocation>
</comment>
<keyword evidence="1" id="KW-0805">Transcription regulation</keyword>
<dbReference type="SMART" id="SM00339">
    <property type="entry name" value="FH"/>
    <property type="match status" value="1"/>
</dbReference>
<dbReference type="InterPro" id="IPR036390">
    <property type="entry name" value="WH_DNA-bd_sf"/>
</dbReference>
<dbReference type="InterPro" id="IPR045912">
    <property type="entry name" value="FOXJ2/3-like"/>
</dbReference>
<dbReference type="RefSeq" id="XP_065655993.1">
    <property type="nucleotide sequence ID" value="XM_065799921.1"/>
</dbReference>
<evidence type="ECO:0000256" key="3">
    <source>
        <dbReference type="ARBA" id="ARBA00023163"/>
    </source>
</evidence>
<dbReference type="PROSITE" id="PS00658">
    <property type="entry name" value="FORK_HEAD_2"/>
    <property type="match status" value="1"/>
</dbReference>
<dbReference type="SUPFAM" id="SSF46785">
    <property type="entry name" value="Winged helix' DNA-binding domain"/>
    <property type="match status" value="1"/>
</dbReference>
<feature type="region of interest" description="Disordered" evidence="6">
    <location>
        <begin position="147"/>
        <end position="231"/>
    </location>
</feature>
<evidence type="ECO:0000313" key="9">
    <source>
        <dbReference type="RefSeq" id="XP_065655993.1"/>
    </source>
</evidence>
<dbReference type="InterPro" id="IPR018122">
    <property type="entry name" value="TF_fork_head_CS_1"/>
</dbReference>
<dbReference type="InterPro" id="IPR036388">
    <property type="entry name" value="WH-like_DNA-bd_sf"/>
</dbReference>
<dbReference type="PRINTS" id="PR00053">
    <property type="entry name" value="FORKHEAD"/>
</dbReference>
<evidence type="ECO:0000256" key="1">
    <source>
        <dbReference type="ARBA" id="ARBA00023015"/>
    </source>
</evidence>
<sequence length="607" mass="68366">MDLNIPYFTTLATINRNENVMAKLNSSLTAMDWLPQMSVGGAIKNNVSQANIQENDKLTSYRLPGGQFDVHAKYDPSISYGKSKPPYSYANIITFAINSSEKGKMTLAEIYQWISESFPYYNESSSGWKNSIRHNLSLNRCFQKVPRTKEDPGKGSYWAIDPNPQPDEFYNGRQQRLPKKHERERKCSPYRKESCSPNQCAPIKSPQSVSPQPRSPLSNISSPSIQSPSTETCIGSFSPHSNFTSNPPEICLSNTDGIVVEQKRNCPLDNRDFAEHFNLDDLSASFKSLYKSVFNQTNNFNNRVRQNVSTNPSLTVSSNGSHLSAFSTDLQSSNSLQPTIVPHSTCNMTDKDILETMETLMSSMNSGNWNNIMPDQFYGLIDSLQGVPGLDQHDIDQLEFSYSSYLKFQGAFESGNSNLQHSLPQSAQFSHRVDSDVLNSCHSPYQRSQSPHQTSYNQQPQLCSTQLSQYSKPLSPHRSYASPSPLNSGSTVYASNITCNPSFPQNSSLHKNDVLQPAVFMNTLQTPDVSLTNFGNINENLIQRNSNDMPDNTRLKFIHSQPSTDNTRLKFIHSQPSTDFSKPKIYSYRHNFPIDDDDEEFDWSLLE</sequence>
<keyword evidence="2 5" id="KW-0238">DNA-binding</keyword>
<protein>
    <submittedName>
        <fullName evidence="9">Forkhead box protein C1-A isoform X2</fullName>
    </submittedName>
</protein>
<dbReference type="PROSITE" id="PS50039">
    <property type="entry name" value="FORK_HEAD_3"/>
    <property type="match status" value="1"/>
</dbReference>
<keyword evidence="3" id="KW-0804">Transcription</keyword>
<reference evidence="9" key="1">
    <citation type="submission" date="2025-08" db="UniProtKB">
        <authorList>
            <consortium name="RefSeq"/>
        </authorList>
    </citation>
    <scope>IDENTIFICATION</scope>
</reference>
<evidence type="ECO:0000256" key="2">
    <source>
        <dbReference type="ARBA" id="ARBA00023125"/>
    </source>
</evidence>
<feature type="compositionally biased region" description="Low complexity" evidence="6">
    <location>
        <begin position="205"/>
        <end position="229"/>
    </location>
</feature>
<evidence type="ECO:0000256" key="6">
    <source>
        <dbReference type="SAM" id="MobiDB-lite"/>
    </source>
</evidence>
<gene>
    <name evidence="9" type="primary">LOC100208304</name>
</gene>
<evidence type="ECO:0000256" key="4">
    <source>
        <dbReference type="ARBA" id="ARBA00023242"/>
    </source>
</evidence>
<evidence type="ECO:0000259" key="7">
    <source>
        <dbReference type="PROSITE" id="PS50039"/>
    </source>
</evidence>
<dbReference type="PANTHER" id="PTHR46078:SF2">
    <property type="entry name" value="FORK-HEAD DOMAIN-CONTAINING PROTEIN"/>
    <property type="match status" value="1"/>
</dbReference>
<feature type="domain" description="Fork-head" evidence="7">
    <location>
        <begin position="84"/>
        <end position="179"/>
    </location>
</feature>
<dbReference type="PANTHER" id="PTHR46078">
    <property type="entry name" value="FORKHEAD BOX PROTEIN J2 FAMILY MEMBER"/>
    <property type="match status" value="1"/>
</dbReference>
<dbReference type="Proteomes" id="UP001652625">
    <property type="component" value="Chromosome 06"/>
</dbReference>
<name>A0ABM4C364_HYDVU</name>
<dbReference type="CDD" id="cd20024">
    <property type="entry name" value="FH_FOXJ2-like"/>
    <property type="match status" value="1"/>
</dbReference>
<proteinExistence type="predicted"/>
<dbReference type="Pfam" id="PF00250">
    <property type="entry name" value="Forkhead"/>
    <property type="match status" value="1"/>
</dbReference>
<keyword evidence="4 5" id="KW-0539">Nucleus</keyword>
<organism evidence="8 9">
    <name type="scientific">Hydra vulgaris</name>
    <name type="common">Hydra</name>
    <name type="synonym">Hydra attenuata</name>
    <dbReference type="NCBI Taxonomy" id="6087"/>
    <lineage>
        <taxon>Eukaryota</taxon>
        <taxon>Metazoa</taxon>
        <taxon>Cnidaria</taxon>
        <taxon>Hydrozoa</taxon>
        <taxon>Hydroidolina</taxon>
        <taxon>Anthoathecata</taxon>
        <taxon>Aplanulata</taxon>
        <taxon>Hydridae</taxon>
        <taxon>Hydra</taxon>
    </lineage>
</organism>
<dbReference type="PROSITE" id="PS00657">
    <property type="entry name" value="FORK_HEAD_1"/>
    <property type="match status" value="1"/>
</dbReference>
<feature type="region of interest" description="Disordered" evidence="6">
    <location>
        <begin position="440"/>
        <end position="460"/>
    </location>
</feature>
<keyword evidence="8" id="KW-1185">Reference proteome</keyword>
<feature type="compositionally biased region" description="Basic and acidic residues" evidence="6">
    <location>
        <begin position="184"/>
        <end position="194"/>
    </location>
</feature>
<dbReference type="InterPro" id="IPR001766">
    <property type="entry name" value="Fork_head_dom"/>
</dbReference>
<evidence type="ECO:0000256" key="5">
    <source>
        <dbReference type="PROSITE-ProRule" id="PRU00089"/>
    </source>
</evidence>
<dbReference type="InterPro" id="IPR030456">
    <property type="entry name" value="TF_fork_head_CS_2"/>
</dbReference>
<accession>A0ABM4C364</accession>
<feature type="DNA-binding region" description="Fork-head" evidence="5">
    <location>
        <begin position="84"/>
        <end position="179"/>
    </location>
</feature>